<keyword evidence="4" id="KW-1185">Reference proteome</keyword>
<dbReference type="Proteomes" id="UP000825729">
    <property type="component" value="Unassembled WGS sequence"/>
</dbReference>
<evidence type="ECO:0000313" key="3">
    <source>
        <dbReference type="EMBL" id="KAG9454402.1"/>
    </source>
</evidence>
<evidence type="ECO:0000256" key="1">
    <source>
        <dbReference type="SAM" id="MobiDB-lite"/>
    </source>
</evidence>
<accession>A0AAV7EZY8</accession>
<proteinExistence type="predicted"/>
<organism evidence="3 4">
    <name type="scientific">Aristolochia fimbriata</name>
    <name type="common">White veined hardy Dutchman's pipe vine</name>
    <dbReference type="NCBI Taxonomy" id="158543"/>
    <lineage>
        <taxon>Eukaryota</taxon>
        <taxon>Viridiplantae</taxon>
        <taxon>Streptophyta</taxon>
        <taxon>Embryophyta</taxon>
        <taxon>Tracheophyta</taxon>
        <taxon>Spermatophyta</taxon>
        <taxon>Magnoliopsida</taxon>
        <taxon>Magnoliidae</taxon>
        <taxon>Piperales</taxon>
        <taxon>Aristolochiaceae</taxon>
        <taxon>Aristolochia</taxon>
    </lineage>
</organism>
<feature type="region of interest" description="Disordered" evidence="1">
    <location>
        <begin position="560"/>
        <end position="582"/>
    </location>
</feature>
<feature type="transmembrane region" description="Helical" evidence="2">
    <location>
        <begin position="467"/>
        <end position="488"/>
    </location>
</feature>
<feature type="transmembrane region" description="Helical" evidence="2">
    <location>
        <begin position="500"/>
        <end position="522"/>
    </location>
</feature>
<feature type="transmembrane region" description="Helical" evidence="2">
    <location>
        <begin position="285"/>
        <end position="312"/>
    </location>
</feature>
<reference evidence="3 4" key="1">
    <citation type="submission" date="2021-07" db="EMBL/GenBank/DDBJ databases">
        <title>The Aristolochia fimbriata genome: insights into angiosperm evolution, floral development and chemical biosynthesis.</title>
        <authorList>
            <person name="Jiao Y."/>
        </authorList>
    </citation>
    <scope>NUCLEOTIDE SEQUENCE [LARGE SCALE GENOMIC DNA]</scope>
    <source>
        <strain evidence="3">IBCAS-2021</strain>
        <tissue evidence="3">Leaf</tissue>
    </source>
</reference>
<gene>
    <name evidence="3" type="ORF">H6P81_007306</name>
</gene>
<feature type="transmembrane region" description="Helical" evidence="2">
    <location>
        <begin position="109"/>
        <end position="132"/>
    </location>
</feature>
<name>A0AAV7EZY8_ARIFI</name>
<dbReference type="EMBL" id="JAINDJ010000003">
    <property type="protein sequence ID" value="KAG9454402.1"/>
    <property type="molecule type" value="Genomic_DNA"/>
</dbReference>
<comment type="caution">
    <text evidence="3">The sequence shown here is derived from an EMBL/GenBank/DDBJ whole genome shotgun (WGS) entry which is preliminary data.</text>
</comment>
<dbReference type="PANTHER" id="PTHR37891">
    <property type="entry name" value="OS06G0113900 PROTEIN"/>
    <property type="match status" value="1"/>
</dbReference>
<evidence type="ECO:0000256" key="2">
    <source>
        <dbReference type="SAM" id="Phobius"/>
    </source>
</evidence>
<dbReference type="AlphaFoldDB" id="A0AAV7EZY8"/>
<keyword evidence="2" id="KW-0812">Transmembrane</keyword>
<feature type="transmembrane region" description="Helical" evidence="2">
    <location>
        <begin position="215"/>
        <end position="234"/>
    </location>
</feature>
<feature type="transmembrane region" description="Helical" evidence="2">
    <location>
        <begin position="403"/>
        <end position="424"/>
    </location>
</feature>
<feature type="transmembrane region" description="Helical" evidence="2">
    <location>
        <begin position="374"/>
        <end position="397"/>
    </location>
</feature>
<feature type="transmembrane region" description="Helical" evidence="2">
    <location>
        <begin position="528"/>
        <end position="546"/>
    </location>
</feature>
<feature type="transmembrane region" description="Helical" evidence="2">
    <location>
        <begin position="436"/>
        <end position="455"/>
    </location>
</feature>
<protein>
    <submittedName>
        <fullName evidence="3">Uncharacterized protein</fullName>
    </submittedName>
</protein>
<keyword evidence="2" id="KW-1133">Transmembrane helix</keyword>
<dbReference type="PANTHER" id="PTHR37891:SF1">
    <property type="entry name" value="OS06G0113900 PROTEIN"/>
    <property type="match status" value="1"/>
</dbReference>
<feature type="transmembrane region" description="Helical" evidence="2">
    <location>
        <begin position="318"/>
        <end position="341"/>
    </location>
</feature>
<feature type="transmembrane region" description="Helical" evidence="2">
    <location>
        <begin position="182"/>
        <end position="203"/>
    </location>
</feature>
<sequence>MSPSRISHQLRQFPPHSPLKLVHGVVSIRLVLGSSSRSYSRSDSVFFASLFMEPGSPEVSRETSLEAAYKDLETPDVHNTAQQLERANRVYKEIARVEDPPTTWEMFVWYFYGLCSQFVYTVLLPIVFPLILSQMVRDAPEPEQGWGKSFMGLPCRKDEMQLYQDLRYRSISVGGGNNLSPLHWASISWAIGVFISAPVLAGVAFHLDHGNQQQLISGVAIVVGALFCLPAGFFKSPWPFPPYTSAIVAAHGVALAAHTRHMGLIVRGLTGPAVSKRKFPVRRAVGSWLSLCGAAAGSVGASVIAAFTLLMLRRPDPFTSLWVVSIFGGLKWLAGIGHAVFTHRPAPEAPGPRPVARLAHAMTVFEYPHAAGTLAGVLFASFAASCIFTGGLLYLVGELCLRPLFVFCVSLAYFTFPTVSLPLLHPLQLLFRTDAMRMQLLGFLLSAVTSGTGYLSRHKDWSRGFLLVGAIVQSTSAGILHSFGRVLLMDCSPPGREGALAAWFAWTTSAGTCAGFAVATAFPGDVGAAFGAAFCAVAGGAVVLVFGNVSHLGGAVAAGHVRDEESSEKGSPSPGKDGPESH</sequence>
<keyword evidence="2" id="KW-0472">Membrane</keyword>
<evidence type="ECO:0000313" key="4">
    <source>
        <dbReference type="Proteomes" id="UP000825729"/>
    </source>
</evidence>